<proteinExistence type="predicted"/>
<keyword evidence="3" id="KW-0472">Membrane</keyword>
<evidence type="ECO:0000313" key="4">
    <source>
        <dbReference type="EMBL" id="GAH09228.1"/>
    </source>
</evidence>
<name>X1EKQ0_9ZZZZ</name>
<dbReference type="AlphaFoldDB" id="X1EKQ0"/>
<keyword evidence="2" id="KW-0732">Signal</keyword>
<evidence type="ECO:0000256" key="1">
    <source>
        <dbReference type="ARBA" id="ARBA00004370"/>
    </source>
</evidence>
<dbReference type="GO" id="GO:0009306">
    <property type="term" value="P:protein secretion"/>
    <property type="evidence" value="ECO:0007669"/>
    <property type="project" value="TreeGrafter"/>
</dbReference>
<protein>
    <recommendedName>
        <fullName evidence="5">Secretin/TonB short N-terminal domain-containing protein</fullName>
    </recommendedName>
</protein>
<dbReference type="Gene3D" id="3.30.1370.130">
    <property type="match status" value="1"/>
</dbReference>
<sequence>VSEISEAELDKKVKKAKLNYNQTKPMMQGILSGLKSETILHLPADIKEISNFEIVNARTVRIAFEGSKMIEVMDKMMQDEAWLKEQIRAGKDPLQDGPEGDLAMNEMFFGEKAPVRVVLAQGAQQLFDYDAEVTAAQANYENMLKEPGLERAEPTRPARAEKAVAETIKEDPGQKEVLTTLEQRMQERITIDVSDLPIDTVIRQLAEQADVDLIKSPKVIGNVTATLTDVPLEEALKNILRAHGFDYITDKNMIRIVPV</sequence>
<reference evidence="4" key="1">
    <citation type="journal article" date="2014" name="Front. Microbiol.">
        <title>High frequency of phylogenetically diverse reductive dehalogenase-homologous genes in deep subseafloor sedimentary metagenomes.</title>
        <authorList>
            <person name="Kawai M."/>
            <person name="Futagami T."/>
            <person name="Toyoda A."/>
            <person name="Takaki Y."/>
            <person name="Nishi S."/>
            <person name="Hori S."/>
            <person name="Arai W."/>
            <person name="Tsubouchi T."/>
            <person name="Morono Y."/>
            <person name="Uchiyama I."/>
            <person name="Ito T."/>
            <person name="Fujiyama A."/>
            <person name="Inagaki F."/>
            <person name="Takami H."/>
        </authorList>
    </citation>
    <scope>NUCLEOTIDE SEQUENCE</scope>
    <source>
        <strain evidence="4">Expedition CK06-06</strain>
    </source>
</reference>
<feature type="non-terminal residue" evidence="4">
    <location>
        <position position="1"/>
    </location>
</feature>
<comment type="subcellular location">
    <subcellularLocation>
        <location evidence="1">Membrane</location>
    </subcellularLocation>
</comment>
<dbReference type="InterPro" id="IPR050810">
    <property type="entry name" value="Bact_Secretion_Sys_Channel"/>
</dbReference>
<feature type="non-terminal residue" evidence="4">
    <location>
        <position position="259"/>
    </location>
</feature>
<dbReference type="GO" id="GO:0016020">
    <property type="term" value="C:membrane"/>
    <property type="evidence" value="ECO:0007669"/>
    <property type="project" value="UniProtKB-SubCell"/>
</dbReference>
<evidence type="ECO:0000256" key="2">
    <source>
        <dbReference type="ARBA" id="ARBA00022729"/>
    </source>
</evidence>
<dbReference type="EMBL" id="BART01030965">
    <property type="protein sequence ID" value="GAH09228.1"/>
    <property type="molecule type" value="Genomic_DNA"/>
</dbReference>
<accession>X1EKQ0</accession>
<organism evidence="4">
    <name type="scientific">marine sediment metagenome</name>
    <dbReference type="NCBI Taxonomy" id="412755"/>
    <lineage>
        <taxon>unclassified sequences</taxon>
        <taxon>metagenomes</taxon>
        <taxon>ecological metagenomes</taxon>
    </lineage>
</organism>
<dbReference type="PANTHER" id="PTHR30332:SF24">
    <property type="entry name" value="SECRETIN GSPD-RELATED"/>
    <property type="match status" value="1"/>
</dbReference>
<dbReference type="GO" id="GO:0015627">
    <property type="term" value="C:type II protein secretion system complex"/>
    <property type="evidence" value="ECO:0007669"/>
    <property type="project" value="TreeGrafter"/>
</dbReference>
<gene>
    <name evidence="4" type="ORF">S01H4_53907</name>
</gene>
<evidence type="ECO:0008006" key="5">
    <source>
        <dbReference type="Google" id="ProtNLM"/>
    </source>
</evidence>
<comment type="caution">
    <text evidence="4">The sequence shown here is derived from an EMBL/GenBank/DDBJ whole genome shotgun (WGS) entry which is preliminary data.</text>
</comment>
<dbReference type="PANTHER" id="PTHR30332">
    <property type="entry name" value="PROBABLE GENERAL SECRETION PATHWAY PROTEIN D"/>
    <property type="match status" value="1"/>
</dbReference>
<evidence type="ECO:0000256" key="3">
    <source>
        <dbReference type="ARBA" id="ARBA00023136"/>
    </source>
</evidence>